<dbReference type="EMBL" id="CM017661">
    <property type="protein sequence ID" value="TYI48041.1"/>
    <property type="molecule type" value="Genomic_DNA"/>
</dbReference>
<accession>A0A5D2S4M5</accession>
<evidence type="ECO:0000313" key="2">
    <source>
        <dbReference type="Proteomes" id="UP000323597"/>
    </source>
</evidence>
<sequence>MPHFFTSKAEHWQIFILKRNPHFINIINRDKNTLTKWSLNVQINPELTKIFIIFRYDNTTKRGTNCMQEIFLIKFR</sequence>
<dbReference type="Proteomes" id="UP000323597">
    <property type="component" value="Chromosome D13"/>
</dbReference>
<organism evidence="1 2">
    <name type="scientific">Gossypium mustelinum</name>
    <name type="common">Cotton</name>
    <name type="synonym">Gossypium caicoense</name>
    <dbReference type="NCBI Taxonomy" id="34275"/>
    <lineage>
        <taxon>Eukaryota</taxon>
        <taxon>Viridiplantae</taxon>
        <taxon>Streptophyta</taxon>
        <taxon>Embryophyta</taxon>
        <taxon>Tracheophyta</taxon>
        <taxon>Spermatophyta</taxon>
        <taxon>Magnoliopsida</taxon>
        <taxon>eudicotyledons</taxon>
        <taxon>Gunneridae</taxon>
        <taxon>Pentapetalae</taxon>
        <taxon>rosids</taxon>
        <taxon>malvids</taxon>
        <taxon>Malvales</taxon>
        <taxon>Malvaceae</taxon>
        <taxon>Malvoideae</taxon>
        <taxon>Gossypium</taxon>
    </lineage>
</organism>
<dbReference type="AlphaFoldDB" id="A0A5D2S4M5"/>
<proteinExistence type="predicted"/>
<protein>
    <submittedName>
        <fullName evidence="1">Uncharacterized protein</fullName>
    </submittedName>
</protein>
<name>A0A5D2S4M5_GOSMU</name>
<evidence type="ECO:0000313" key="1">
    <source>
        <dbReference type="EMBL" id="TYI48041.1"/>
    </source>
</evidence>
<keyword evidence="2" id="KW-1185">Reference proteome</keyword>
<gene>
    <name evidence="1" type="ORF">E1A91_D13G218600v1</name>
</gene>
<reference evidence="1 2" key="1">
    <citation type="submission" date="2019-07" db="EMBL/GenBank/DDBJ databases">
        <title>WGS assembly of Gossypium mustelinum.</title>
        <authorList>
            <person name="Chen Z.J."/>
            <person name="Sreedasyam A."/>
            <person name="Ando A."/>
            <person name="Song Q."/>
            <person name="De L."/>
            <person name="Hulse-Kemp A."/>
            <person name="Ding M."/>
            <person name="Ye W."/>
            <person name="Kirkbride R."/>
            <person name="Jenkins J."/>
            <person name="Plott C."/>
            <person name="Lovell J."/>
            <person name="Lin Y.-M."/>
            <person name="Vaughn R."/>
            <person name="Liu B."/>
            <person name="Li W."/>
            <person name="Simpson S."/>
            <person name="Scheffler B."/>
            <person name="Saski C."/>
            <person name="Grover C."/>
            <person name="Hu G."/>
            <person name="Conover J."/>
            <person name="Carlson J."/>
            <person name="Shu S."/>
            <person name="Boston L."/>
            <person name="Williams M."/>
            <person name="Peterson D."/>
            <person name="Mcgee K."/>
            <person name="Jones D."/>
            <person name="Wendel J."/>
            <person name="Stelly D."/>
            <person name="Grimwood J."/>
            <person name="Schmutz J."/>
        </authorList>
    </citation>
    <scope>NUCLEOTIDE SEQUENCE [LARGE SCALE GENOMIC DNA]</scope>
    <source>
        <strain evidence="1">1408120.09</strain>
    </source>
</reference>